<dbReference type="EC" id="2.7.11.1" evidence="5 20"/>
<evidence type="ECO:0000259" key="24">
    <source>
        <dbReference type="PROSITE" id="PS51190"/>
    </source>
</evidence>
<gene>
    <name evidence="25" type="ORF">TRIREDRAFT_66928</name>
</gene>
<evidence type="ECO:0000256" key="6">
    <source>
        <dbReference type="ARBA" id="ARBA00014619"/>
    </source>
</evidence>
<dbReference type="Pfam" id="PF02260">
    <property type="entry name" value="FATC"/>
    <property type="match status" value="1"/>
</dbReference>
<dbReference type="GO" id="GO:0005524">
    <property type="term" value="F:ATP binding"/>
    <property type="evidence" value="ECO:0007669"/>
    <property type="project" value="UniProtKB-KW"/>
</dbReference>
<dbReference type="OrthoDB" id="381190at2759"/>
<keyword evidence="8 20" id="KW-0723">Serine/threonine-protein kinase</keyword>
<comment type="similarity">
    <text evidence="3 20">Belongs to the PI3/PI4-kinase family. ATM subfamily.</text>
</comment>
<dbReference type="GO" id="GO:0000781">
    <property type="term" value="C:chromosome, telomeric region"/>
    <property type="evidence" value="ECO:0007669"/>
    <property type="project" value="UniProtKB-SubCell"/>
</dbReference>
<evidence type="ECO:0000256" key="8">
    <source>
        <dbReference type="ARBA" id="ARBA00022527"/>
    </source>
</evidence>
<feature type="region of interest" description="Disordered" evidence="21">
    <location>
        <begin position="416"/>
        <end position="436"/>
    </location>
</feature>
<dbReference type="InterPro" id="IPR011009">
    <property type="entry name" value="Kinase-like_dom_sf"/>
</dbReference>
<feature type="region of interest" description="Disordered" evidence="21">
    <location>
        <begin position="764"/>
        <end position="784"/>
    </location>
</feature>
<evidence type="ECO:0000256" key="17">
    <source>
        <dbReference type="ARBA" id="ARBA00025079"/>
    </source>
</evidence>
<evidence type="ECO:0000256" key="11">
    <source>
        <dbReference type="ARBA" id="ARBA00022763"/>
    </source>
</evidence>
<comment type="function">
    <text evidence="17 20">Serine/threonine protein kinase which activates checkpoint signaling upon genotoxic stresses such as ionizing radiation (IR), ultraviolet light (UV), or DNA replication stalling, thereby acting as a DNA damage sensor. Recognizes the substrate consensus sequence [ST]-Q. Phosphorylates histone H2A to form H2AS128ph (gamma-H2A) at sites of DNA damage, involved in the regulation of DNA damage response mechanism. Required for the control of telomere length and genome stability.</text>
</comment>
<keyword evidence="26" id="KW-1185">Reference proteome</keyword>
<dbReference type="SMART" id="SM01343">
    <property type="entry name" value="FATC"/>
    <property type="match status" value="1"/>
</dbReference>
<evidence type="ECO:0000256" key="1">
    <source>
        <dbReference type="ARBA" id="ARBA00004123"/>
    </source>
</evidence>
<keyword evidence="13 20" id="KW-0067">ATP-binding</keyword>
<dbReference type="InterPro" id="IPR018936">
    <property type="entry name" value="PI3/4_kinase_CS"/>
</dbReference>
<dbReference type="Gene3D" id="3.30.1010.10">
    <property type="entry name" value="Phosphatidylinositol 3-kinase Catalytic Subunit, Chain A, domain 4"/>
    <property type="match status" value="1"/>
</dbReference>
<evidence type="ECO:0000256" key="2">
    <source>
        <dbReference type="ARBA" id="ARBA00004574"/>
    </source>
</evidence>
<feature type="compositionally biased region" description="Polar residues" evidence="21">
    <location>
        <begin position="766"/>
        <end position="775"/>
    </location>
</feature>
<dbReference type="SMART" id="SM01342">
    <property type="entry name" value="TAN"/>
    <property type="match status" value="1"/>
</dbReference>
<evidence type="ECO:0000313" key="26">
    <source>
        <dbReference type="Proteomes" id="UP000008984"/>
    </source>
</evidence>
<dbReference type="PANTHER" id="PTHR37079:SF4">
    <property type="entry name" value="SERINE_THREONINE-PROTEIN KINASE ATM"/>
    <property type="match status" value="1"/>
</dbReference>
<comment type="subunit">
    <text evidence="4">Associates with DNA double-strand breaks.</text>
</comment>
<dbReference type="Proteomes" id="UP000008984">
    <property type="component" value="Unassembled WGS sequence"/>
</dbReference>
<keyword evidence="7 20" id="KW-0158">Chromosome</keyword>
<evidence type="ECO:0000256" key="5">
    <source>
        <dbReference type="ARBA" id="ARBA00012513"/>
    </source>
</evidence>
<dbReference type="GeneID" id="18487521"/>
<reference evidence="25 26" key="1">
    <citation type="journal article" date="2008" name="Nat. Biotechnol.">
        <title>Genome sequencing and analysis of the biomass-degrading fungus Trichoderma reesei (syn. Hypocrea jecorina).</title>
        <authorList>
            <person name="Martinez D."/>
            <person name="Berka R.M."/>
            <person name="Henrissat B."/>
            <person name="Saloheimo M."/>
            <person name="Arvas M."/>
            <person name="Baker S.E."/>
            <person name="Chapman J."/>
            <person name="Chertkov O."/>
            <person name="Coutinho P.M."/>
            <person name="Cullen D."/>
            <person name="Danchin E.G."/>
            <person name="Grigoriev I.V."/>
            <person name="Harris P."/>
            <person name="Jackson M."/>
            <person name="Kubicek C.P."/>
            <person name="Han C.S."/>
            <person name="Ho I."/>
            <person name="Larrondo L.F."/>
            <person name="de Leon A.L."/>
            <person name="Magnuson J.K."/>
            <person name="Merino S."/>
            <person name="Misra M."/>
            <person name="Nelson B."/>
            <person name="Putnam N."/>
            <person name="Robbertse B."/>
            <person name="Salamov A.A."/>
            <person name="Schmoll M."/>
            <person name="Terry A."/>
            <person name="Thayer N."/>
            <person name="Westerholm-Parvinen A."/>
            <person name="Schoch C.L."/>
            <person name="Yao J."/>
            <person name="Barabote R."/>
            <person name="Nelson M.A."/>
            <person name="Detter C."/>
            <person name="Bruce D."/>
            <person name="Kuske C.R."/>
            <person name="Xie G."/>
            <person name="Richardson P."/>
            <person name="Rokhsar D.S."/>
            <person name="Lucas S.M."/>
            <person name="Rubin E.M."/>
            <person name="Dunn-Coleman N."/>
            <person name="Ward M."/>
            <person name="Brettin T.S."/>
        </authorList>
    </citation>
    <scope>NUCLEOTIDE SEQUENCE [LARGE SCALE GENOMIC DNA]</scope>
    <source>
        <strain evidence="25 26">QM6a</strain>
    </source>
</reference>
<keyword evidence="9 20" id="KW-0808">Transferase</keyword>
<dbReference type="FunFam" id="3.30.1010.10:FF:000019">
    <property type="entry name" value="Serine/threonine-protein kinase Tel1"/>
    <property type="match status" value="1"/>
</dbReference>
<dbReference type="PROSITE" id="PS51189">
    <property type="entry name" value="FAT"/>
    <property type="match status" value="1"/>
</dbReference>
<dbReference type="Pfam" id="PF11640">
    <property type="entry name" value="TAN"/>
    <property type="match status" value="1"/>
</dbReference>
<sequence>MALTSLSSELGDKSWHEIFEAIFSFVLLDKSNLYDPPKPKAKSKAKAKATPQPQPQPQSTAQPKGKAPEQRLEKCAAAVRLAALRSASKIGRKTVLAIVDHITQVLFGPDDEFIQPLLRDYVKALTEIVSRQAHAEVLARKDAGPWQVCVDFFLRVAYHILPSEEDTATLPHLARASPAPTASSLRSLPRANSSLQAQRHTGQGDGEPLKDALEGLYHLISAPNAPLLRLAAKDQSAKDITDLALGVLGTKHLNLGSTPTLCFSIINTVFRATEADDLDNAVALAEHTLPHMGYWWRAEKVSQDELIKALRNEISRSIFLMHLHLEHLAINLWDVNVREGVANLAEPLWQEYSKRSEAFRLKLTDLTFASSSSREHIMHLGLFGLRPHNAEGEAHWAVLQNLAFLEAMLLRPKKETTDADAQNGEQPRKRRRLHQDLNPLRVKLKSKHEGTVRTALQLVPFMLATSTVSHAEICELLGDLVSFVGDNDTTTASWALIACSRCQWTWHLMRHVTRAHDTLVPCSQLSAAQHQSEHIKSHHQMAFLAVEPDPIDLVNILRLCCGAQPIPSTRHDATFGGSLSETWISQREIGDFNEFLLLLGHETGTIIPSECCYSLAKEALPLAADATSFLTLKKLVLELLYPRLEELKEVCLSWTKKASNGGTQITFNRFQSLMSACIAGALLVPFLGDLNSSQSASIEALLMELAEDGLSAALDSVEPAAFIDLTLKELRPCIPDIGTATLSQMSAENYATLSLLSKLSERIEQRQPSQRSGGPTDTMDIDDDFDSYDSQAVSTSSAAFVLPRQNVQLCSSPQVFSIDTRLRLTLLRLIHHDKSQLGLLPAPWMNELLALPDDELLACQRLLMEIVRSDLLVDGEVALAIVERLGRIVGNPEYQYCEVAQTTCLEVLDGLSSIWLSGDRTLADMVGDLYDHFVKMSLARLLFTLLRVNPEYGTDLGLDSCRTSLLLILKEAPMKVKCFIAERLADIFELFILMLHDDVFVDILDTLPNAPFTQARIAFRLLVLSKIACSWPTLLRRCTYHIFEIPGNFPEATDYAKRCLADIAVVLNFKSPAEIFRLFSRQILYTWLDSETVEDIPYAIFGYARLGDLLKAAQADAIALTTMRGQDSASADIARLVGISEPELIQQNFSTTLSYTLLYAASMGGPERTKGEDRIRSKLGSKLYSESLYIHFVDIVALFFDLIDQEDLIENIFLKNAQLKYAGENLQSIKAIAHSPVTLPVNQQPCFKAKNVLKELIHLCQATEFQFHELWTPAVVVAIARKLLNTVHPALGSLHACSILRRVRILVCLAGQVALESYCLEMLLSSIRGFLVDSECADDALGLSQYLLSRGKAYLVQAPSFLAGYSLSALASLRVFLESSQSSTTQESQFKATMSKAQKFHEWFSQYLSDYTSPRFESQQQNDLFKSITTSAAHIRSSGNAEKDTSESKLLLDILNDEIAVRQLLNESSRQLALGLLCGDFTIPTHSRNDVVDSDEHAIAHVSAVWKSCGAQSLSDNYLAWAGRVVGRSFLASGTIPEDIMRESRLDQYEKIAPGPHGSEMGLLNLLQDLTMNPNSVTAGLAEAALRSAISQAVVEDDGPLVTAGQQSLSESLFNASQWGSYRTPPSEVAPTELPEDEQFSWAEDVASQSWLPRLSAFLAQSQQQVIKKSLSGAIKGWLAWTDPAAKDNIKLLINTVLYLRTQEYPKETSIVDRLHWLDIDYTMAASSATHCGMHKTALLFAEIAASEATRTSRRSSVAKEADLNETLLAIFENIDDPDAYYGLPEEANLSNILSRLEYEQEGAKNLAFRGAQYDSHIRLRQNSSDSDAHALVKALGALGFAGLSHSLMQTQQNMGSTPSSIESTFHTARRLEIWNLPVPATSDHFAVVTYKAYQTLHQATNVAAIRTAIYDGFARTMKNLVGNNRNATALRSRLGALAALSELDEILNIADAAELEGLMSRFQERSQWMKSGLYDDVSQILSCRGTTMSMFTQHASLLANGPLSVAGIRQMEIKSMLLASSIYRYHQATQESLNISTALSDLIKPCEDLGVHVDVAIKIEVANSLWDHGEMSSSIKMLQGIDNVAALKRQTIPVSRSDLLSKIGHRMSVARLEKPRDIQKKYLEPALKELRGGVEAKEAGLVFHQFAVFCDEQLQDPDSLEDLKRLQSLKKGKNDEVEELKSLIASTRDSQLKAKYSHVLAKEKQWLDLDEQELRRVETTRSEFVRLSLENYLLSLASSDEHDNDALRFTALWLERSDDDATNNAVTRHLSKVPTAKFAGLMSQLTSRLQNQDTPFQELLSNLVYNICVDHPYHGMYHIWSGTKARVQQKDEVAVLRVRANDKIAQKLASTDAVADIWLAIERTSKHYHVLALERDQAKYKSGAKIALKDSPAARNLMSYLAKFRIPPPTMHIEVNANKDYSDVPLISRLEPTMSIASGVSAPKIITAIGTDGAKYKQLVKGGSDDLRQDAIMEQVFAAVSSLLKLHRATRQRNLGIRTYKVLPLTASSGLIEFVRDTIPLHDFLMPAHERYHPRDLKGTQCRKEIFSVQNRPVDQRISTYRKVTEKFQPVMRYFFMEYFVDPDEWFVKRLAYTRSTAAISMLGHVLGLGDRHGHNILLDTKTGEVVHIDLGIAFETGRILPVPELVPFRLTRDIVDGMGITKTEGVFRRCCEMTLDALREEQYSIMTILDVLRYDPLYSWSVSPVRLAKLQKARQDDGGAAIDDADQADVATNKKGKKAGSHLNEPSEGDRALEVVRKKLSKTLSVTATVNDLINQATDERNLAVLYSGESSFLFLLLFLALGCTWIV</sequence>
<dbReference type="Gene3D" id="1.10.1070.11">
    <property type="entry name" value="Phosphatidylinositol 3-/4-kinase, catalytic domain"/>
    <property type="match status" value="1"/>
</dbReference>
<comment type="catalytic activity">
    <reaction evidence="19">
        <text>L-seryl-[protein] + ATP = O-phospho-L-seryl-[protein] + ADP + H(+)</text>
        <dbReference type="Rhea" id="RHEA:17989"/>
        <dbReference type="Rhea" id="RHEA-COMP:9863"/>
        <dbReference type="Rhea" id="RHEA-COMP:11604"/>
        <dbReference type="ChEBI" id="CHEBI:15378"/>
        <dbReference type="ChEBI" id="CHEBI:29999"/>
        <dbReference type="ChEBI" id="CHEBI:30616"/>
        <dbReference type="ChEBI" id="CHEBI:83421"/>
        <dbReference type="ChEBI" id="CHEBI:456216"/>
        <dbReference type="EC" id="2.7.11.1"/>
    </reaction>
</comment>
<dbReference type="RefSeq" id="XP_006967983.1">
    <property type="nucleotide sequence ID" value="XM_006967921.1"/>
</dbReference>
<dbReference type="VEuPathDB" id="FungiDB:TRIREDRAFT_66928"/>
<name>G0RRV4_HYPJQ</name>
<keyword evidence="15 20" id="KW-0779">Telomere</keyword>
<evidence type="ECO:0000256" key="4">
    <source>
        <dbReference type="ARBA" id="ARBA00011370"/>
    </source>
</evidence>
<evidence type="ECO:0000256" key="18">
    <source>
        <dbReference type="ARBA" id="ARBA00047899"/>
    </source>
</evidence>
<feature type="domain" description="PI3K/PI4K catalytic" evidence="22">
    <location>
        <begin position="2431"/>
        <end position="2742"/>
    </location>
</feature>
<dbReference type="GO" id="GO:0006281">
    <property type="term" value="P:DNA repair"/>
    <property type="evidence" value="ECO:0007669"/>
    <property type="project" value="InterPro"/>
</dbReference>
<accession>G0RRV4</accession>
<protein>
    <recommendedName>
        <fullName evidence="6 20">Serine/threonine-protein kinase Tel1</fullName>
        <ecNumber evidence="5 20">2.7.11.1</ecNumber>
    </recommendedName>
</protein>
<dbReference type="PANTHER" id="PTHR37079">
    <property type="entry name" value="SERINE/THREONINE-PROTEIN KINASE ATM"/>
    <property type="match status" value="1"/>
</dbReference>
<dbReference type="InterPro" id="IPR036940">
    <property type="entry name" value="PI3/4_kinase_cat_sf"/>
</dbReference>
<dbReference type="GO" id="GO:0035556">
    <property type="term" value="P:intracellular signal transduction"/>
    <property type="evidence" value="ECO:0007669"/>
    <property type="project" value="UniProtKB-ARBA"/>
</dbReference>
<dbReference type="CDD" id="cd05171">
    <property type="entry name" value="PIKKc_ATM"/>
    <property type="match status" value="1"/>
</dbReference>
<evidence type="ECO:0000256" key="12">
    <source>
        <dbReference type="ARBA" id="ARBA00022777"/>
    </source>
</evidence>
<evidence type="ECO:0000256" key="10">
    <source>
        <dbReference type="ARBA" id="ARBA00022741"/>
    </source>
</evidence>
<keyword evidence="14 20" id="KW-0156">Chromatin regulator</keyword>
<dbReference type="Pfam" id="PF00454">
    <property type="entry name" value="PI3_PI4_kinase"/>
    <property type="match status" value="1"/>
</dbReference>
<evidence type="ECO:0000256" key="13">
    <source>
        <dbReference type="ARBA" id="ARBA00022840"/>
    </source>
</evidence>
<evidence type="ECO:0000256" key="15">
    <source>
        <dbReference type="ARBA" id="ARBA00022895"/>
    </source>
</evidence>
<evidence type="ECO:0000256" key="16">
    <source>
        <dbReference type="ARBA" id="ARBA00023242"/>
    </source>
</evidence>
<dbReference type="GO" id="GO:0005634">
    <property type="term" value="C:nucleus"/>
    <property type="evidence" value="ECO:0007669"/>
    <property type="project" value="UniProtKB-SubCell"/>
</dbReference>
<dbReference type="SUPFAM" id="SSF56112">
    <property type="entry name" value="Protein kinase-like (PK-like)"/>
    <property type="match status" value="1"/>
</dbReference>
<dbReference type="GO" id="GO:0106310">
    <property type="term" value="F:protein serine kinase activity"/>
    <property type="evidence" value="ECO:0007669"/>
    <property type="project" value="RHEA"/>
</dbReference>
<feature type="region of interest" description="Disordered" evidence="21">
    <location>
        <begin position="37"/>
        <end position="69"/>
    </location>
</feature>
<evidence type="ECO:0000259" key="23">
    <source>
        <dbReference type="PROSITE" id="PS51189"/>
    </source>
</evidence>
<evidence type="ECO:0000256" key="3">
    <source>
        <dbReference type="ARBA" id="ARBA00010769"/>
    </source>
</evidence>
<dbReference type="PROSITE" id="PS00916">
    <property type="entry name" value="PI3_4_KINASE_2"/>
    <property type="match status" value="1"/>
</dbReference>
<keyword evidence="12 20" id="KW-0418">Kinase</keyword>
<dbReference type="eggNOG" id="KOG0892">
    <property type="taxonomic scope" value="Eukaryota"/>
</dbReference>
<dbReference type="GO" id="GO:0006325">
    <property type="term" value="P:chromatin organization"/>
    <property type="evidence" value="ECO:0007669"/>
    <property type="project" value="UniProtKB-KW"/>
</dbReference>
<dbReference type="SMART" id="SM00146">
    <property type="entry name" value="PI3Kc"/>
    <property type="match status" value="1"/>
</dbReference>
<dbReference type="Pfam" id="PF02259">
    <property type="entry name" value="FAT"/>
    <property type="match status" value="1"/>
</dbReference>
<dbReference type="PROSITE" id="PS00915">
    <property type="entry name" value="PI3_4_KINASE_1"/>
    <property type="match status" value="1"/>
</dbReference>
<dbReference type="InterPro" id="IPR003151">
    <property type="entry name" value="PIK-rel_kinase_FAT"/>
</dbReference>
<feature type="region of interest" description="Disordered" evidence="21">
    <location>
        <begin position="179"/>
        <end position="207"/>
    </location>
</feature>
<dbReference type="InterPro" id="IPR044107">
    <property type="entry name" value="PIKKc_ATM"/>
</dbReference>
<comment type="subcellular location">
    <subcellularLocation>
        <location evidence="2 20">Chromosome</location>
        <location evidence="2 20">Telomere</location>
    </subcellularLocation>
    <subcellularLocation>
        <location evidence="1 20">Nucleus</location>
    </subcellularLocation>
</comment>
<proteinExistence type="inferred from homology"/>
<evidence type="ECO:0000256" key="9">
    <source>
        <dbReference type="ARBA" id="ARBA00022679"/>
    </source>
</evidence>
<keyword evidence="11 20" id="KW-0227">DNA damage</keyword>
<dbReference type="PROSITE" id="PS50290">
    <property type="entry name" value="PI3_4_KINASE_3"/>
    <property type="match status" value="1"/>
</dbReference>
<dbReference type="InterPro" id="IPR038980">
    <property type="entry name" value="ATM_plant"/>
</dbReference>
<feature type="compositionally biased region" description="Polar residues" evidence="21">
    <location>
        <begin position="180"/>
        <end position="201"/>
    </location>
</feature>
<feature type="domain" description="FAT" evidence="23">
    <location>
        <begin position="1724"/>
        <end position="2326"/>
    </location>
</feature>
<dbReference type="KEGG" id="tre:TRIREDRAFT_66928"/>
<comment type="catalytic activity">
    <reaction evidence="18 20">
        <text>L-threonyl-[protein] + ATP = O-phospho-L-threonyl-[protein] + ADP + H(+)</text>
        <dbReference type="Rhea" id="RHEA:46608"/>
        <dbReference type="Rhea" id="RHEA-COMP:11060"/>
        <dbReference type="Rhea" id="RHEA-COMP:11605"/>
        <dbReference type="ChEBI" id="CHEBI:15378"/>
        <dbReference type="ChEBI" id="CHEBI:30013"/>
        <dbReference type="ChEBI" id="CHEBI:30616"/>
        <dbReference type="ChEBI" id="CHEBI:61977"/>
        <dbReference type="ChEBI" id="CHEBI:456216"/>
        <dbReference type="EC" id="2.7.11.1"/>
    </reaction>
</comment>
<evidence type="ECO:0000256" key="21">
    <source>
        <dbReference type="SAM" id="MobiDB-lite"/>
    </source>
</evidence>
<dbReference type="PROSITE" id="PS51190">
    <property type="entry name" value="FATC"/>
    <property type="match status" value="1"/>
</dbReference>
<keyword evidence="10 20" id="KW-0547">Nucleotide-binding</keyword>
<organism evidence="26">
    <name type="scientific">Hypocrea jecorina (strain QM6a)</name>
    <name type="common">Trichoderma reesei</name>
    <dbReference type="NCBI Taxonomy" id="431241"/>
    <lineage>
        <taxon>Eukaryota</taxon>
        <taxon>Fungi</taxon>
        <taxon>Dikarya</taxon>
        <taxon>Ascomycota</taxon>
        <taxon>Pezizomycotina</taxon>
        <taxon>Sordariomycetes</taxon>
        <taxon>Hypocreomycetidae</taxon>
        <taxon>Hypocreales</taxon>
        <taxon>Hypocreaceae</taxon>
        <taxon>Trichoderma</taxon>
    </lineage>
</organism>
<keyword evidence="16 20" id="KW-0539">Nucleus</keyword>
<feature type="domain" description="FATC" evidence="24">
    <location>
        <begin position="2764"/>
        <end position="2796"/>
    </location>
</feature>
<evidence type="ECO:0000256" key="19">
    <source>
        <dbReference type="ARBA" id="ARBA00048679"/>
    </source>
</evidence>
<dbReference type="InterPro" id="IPR003152">
    <property type="entry name" value="FATC_dom"/>
</dbReference>
<evidence type="ECO:0000259" key="22">
    <source>
        <dbReference type="PROSITE" id="PS50290"/>
    </source>
</evidence>
<dbReference type="EMBL" id="GL985075">
    <property type="protein sequence ID" value="EGR45962.1"/>
    <property type="molecule type" value="Genomic_DNA"/>
</dbReference>
<evidence type="ECO:0000313" key="25">
    <source>
        <dbReference type="EMBL" id="EGR45962.1"/>
    </source>
</evidence>
<evidence type="ECO:0000256" key="14">
    <source>
        <dbReference type="ARBA" id="ARBA00022853"/>
    </source>
</evidence>
<dbReference type="InterPro" id="IPR000403">
    <property type="entry name" value="PI3/4_kinase_cat_dom"/>
</dbReference>
<dbReference type="HOGENOM" id="CLU_000178_8_2_1"/>
<evidence type="ECO:0000256" key="7">
    <source>
        <dbReference type="ARBA" id="ARBA00022454"/>
    </source>
</evidence>
<dbReference type="InterPro" id="IPR014009">
    <property type="entry name" value="PIK_FAT"/>
</dbReference>
<evidence type="ECO:0000256" key="20">
    <source>
        <dbReference type="RuleBase" id="RU365027"/>
    </source>
</evidence>
<dbReference type="STRING" id="431241.G0RRV4"/>
<dbReference type="InterPro" id="IPR021668">
    <property type="entry name" value="TAN"/>
</dbReference>
<dbReference type="GO" id="GO:0004674">
    <property type="term" value="F:protein serine/threonine kinase activity"/>
    <property type="evidence" value="ECO:0007669"/>
    <property type="project" value="UniProtKB-KW"/>
</dbReference>